<keyword evidence="2" id="KW-1133">Transmembrane helix</keyword>
<evidence type="ECO:0000313" key="4">
    <source>
        <dbReference type="Proteomes" id="UP000717515"/>
    </source>
</evidence>
<dbReference type="SUPFAM" id="SSF117070">
    <property type="entry name" value="LEA14-like"/>
    <property type="match status" value="1"/>
</dbReference>
<dbReference type="EMBL" id="JAIFTL010000118">
    <property type="protein sequence ID" value="KAG9323044.1"/>
    <property type="molecule type" value="Genomic_DNA"/>
</dbReference>
<comment type="caution">
    <text evidence="3">The sequence shown here is derived from an EMBL/GenBank/DDBJ whole genome shotgun (WGS) entry which is preliminary data.</text>
</comment>
<reference evidence="3" key="1">
    <citation type="submission" date="2021-07" db="EMBL/GenBank/DDBJ databases">
        <title>Draft genome of Mortierella alpina, strain LL118, isolated from an aspen leaf litter sample.</title>
        <authorList>
            <person name="Yang S."/>
            <person name="Vinatzer B.A."/>
        </authorList>
    </citation>
    <scope>NUCLEOTIDE SEQUENCE</scope>
    <source>
        <strain evidence="3">LL118</strain>
    </source>
</reference>
<dbReference type="GO" id="GO:0000329">
    <property type="term" value="C:fungal-type vacuole membrane"/>
    <property type="evidence" value="ECO:0007669"/>
    <property type="project" value="InterPro"/>
</dbReference>
<keyword evidence="2" id="KW-0472">Membrane</keyword>
<organism evidence="3 4">
    <name type="scientific">Mortierella alpina</name>
    <name type="common">Oleaginous fungus</name>
    <name type="synonym">Mortierella renispora</name>
    <dbReference type="NCBI Taxonomy" id="64518"/>
    <lineage>
        <taxon>Eukaryota</taxon>
        <taxon>Fungi</taxon>
        <taxon>Fungi incertae sedis</taxon>
        <taxon>Mucoromycota</taxon>
        <taxon>Mortierellomycotina</taxon>
        <taxon>Mortierellomycetes</taxon>
        <taxon>Mortierellales</taxon>
        <taxon>Mortierellaceae</taxon>
        <taxon>Mortierella</taxon>
    </lineage>
</organism>
<dbReference type="PANTHER" id="PTHR35895:SF1">
    <property type="entry name" value="LIPID-BINDING SERUM GLYCOPROTEIN C-TERMINAL DOMAIN-CONTAINING PROTEIN"/>
    <property type="match status" value="1"/>
</dbReference>
<sequence>MSSDIRNEAEDRQHDVFKEDDGHEVKQSARPKFYRRRKFWICCIPTTMVVIIIAVILTYYVIMPKIAQGLMNKAAIHFSQIHSPRLHVTPICFTKDIINPTTSSMFIVMKGEMTDTGPFHADVAFPETVTVSWQGQVLGTTLISGESEASDGRGDLNLQSKFSVTDAAAFTQFSSHMLNADTFVWHLEGKLRVKALGRTFNNLDLSKDMTIKGFNGLPGIKIEKFSLPGDDPSGKGIIVEIDTTITNPSSIQMDMGSLTLAISYKDTLMGYVTSSNLTMVRGPQVLSMRGVLVPQTTPEGLASVSELMSRYIGNVVTDTIATGFEVKPDGENSLEWLSAAIKSLKLTVPLQSPAPLQLITMLNLGALGLVFTSPNAYSPTTTSTGVLAHYTLPEGFGFNVQFTQVANSFTLSRNGVTIASVNSTYNPSTSDMVARTMTFNLLETPLLVPIDSHASFQEFSRDLTVGSNLPFDVVGQASVFAKTSIGTVNLVNIPFKTTTELSGLQSLTNPAPTITTLQIVKGTSTALTMAISVEIVNPSSITLSAGDVVLDLMYKGARLGAVTMPQLTLVPGVNTVQTTSTIDPAASPEGLELLKLYASGAGADVSIVGTPHSAQVESLSLAFGALNIGTRMPGLQDELLARASLVVLDATLVNGLARTVVTVNNIFIPPMTILSIDATITYNGVSLGNVVSKFSSPPVIPGKSQGNITASLAMNTNPHDLIRLIRAQAIKNGLNTDAFDGLLSMQKGGNPPSSVFDDFNVVDFILKAMAGLTVDIKMTTSVKLGKYKEMTLPYTQTGVPTTTDRTILKLMPMIGTPIAQLLVDRSNLAFEAITLLAPSETSFQANIVGAINGTGPLGAKIEFPHPVIVSYGGNAIGSMKMPTLNAAANVGARLDLNGVEFTITNLTAFTEFNIFALNNARFKWTLSARGLIVTAMGAALPGVTMTKTITLDGFRKLEGLKIESYVITTVDAAGLHMIMKATLANPSTIGMTIPHSAFQTQFHGKVLGPVTAENLALVPHGSSALTLKATIASSSAGDLRPLLIGIFKNALSGIATPLDAQGVGAPGVSWLDAAIKSLLLHITLPPLKEPPITAVSIDAMSMDFACTGCQYSPMVTSTITATTNLPFARSVPILELSQNLEILDRYEEVVGRLTTPFAGVLVSGKRVTTTTPQAPLVIGAGSKEVFHQFIADLNAEETYELGLRGVVSSKMDLGPFGNITVEGIRLDVKTSVDGLQGLRDIQYVSILSMTLVDGLVIVSSLMNIHNPSKLTLHLGDLVLKANMFNYMDDTLLGVSKITDLHLVPGANVVPARVELNLTYPAATKVTALFLTQDVPIMLSASRQISKNPALHAGLANLQTSVVVPRSLPSGYTRNPYSPMWRLKVLPTTVDDGLIEMTQTIYSMYPGVIMRLVKGVHYDDNTPESILKVLLAPNSMTPLAKFLPEISVDLKPNESKTISFKMRLLDEFKKDKDKFEEFLASPSDRKVEVVWWPELVFGTDPTAFAVDWSTQSLNTTAQFTLETGPDLPLLKDYYNKRFLG</sequence>
<gene>
    <name evidence="3" type="ORF">KVV02_001699</name>
</gene>
<dbReference type="Pfam" id="PF12505">
    <property type="entry name" value="DUF3712"/>
    <property type="match status" value="4"/>
</dbReference>
<dbReference type="Proteomes" id="UP000717515">
    <property type="component" value="Unassembled WGS sequence"/>
</dbReference>
<keyword evidence="2" id="KW-0812">Transmembrane</keyword>
<dbReference type="PANTHER" id="PTHR35895">
    <property type="entry name" value="CHROMOSOME 16, WHOLE GENOME SHOTGUN SEQUENCE"/>
    <property type="match status" value="1"/>
</dbReference>
<name>A0A9P8A331_MORAP</name>
<proteinExistence type="predicted"/>
<protein>
    <submittedName>
        <fullName evidence="3">Uncharacterized protein</fullName>
    </submittedName>
</protein>
<evidence type="ECO:0000313" key="3">
    <source>
        <dbReference type="EMBL" id="KAG9323044.1"/>
    </source>
</evidence>
<dbReference type="InterPro" id="IPR022185">
    <property type="entry name" value="DUF3712"/>
</dbReference>
<accession>A0A9P8A331</accession>
<feature type="region of interest" description="Disordered" evidence="1">
    <location>
        <begin position="1"/>
        <end position="23"/>
    </location>
</feature>
<dbReference type="InterPro" id="IPR046368">
    <property type="entry name" value="Tag1"/>
</dbReference>
<feature type="transmembrane region" description="Helical" evidence="2">
    <location>
        <begin position="39"/>
        <end position="62"/>
    </location>
</feature>
<evidence type="ECO:0000256" key="1">
    <source>
        <dbReference type="SAM" id="MobiDB-lite"/>
    </source>
</evidence>
<evidence type="ECO:0000256" key="2">
    <source>
        <dbReference type="SAM" id="Phobius"/>
    </source>
</evidence>